<feature type="non-terminal residue" evidence="1">
    <location>
        <position position="123"/>
    </location>
</feature>
<dbReference type="GO" id="GO:0016705">
    <property type="term" value="F:oxidoreductase activity, acting on paired donors, with incorporation or reduction of molecular oxygen"/>
    <property type="evidence" value="ECO:0007669"/>
    <property type="project" value="InterPro"/>
</dbReference>
<dbReference type="GO" id="GO:0005506">
    <property type="term" value="F:iron ion binding"/>
    <property type="evidence" value="ECO:0007669"/>
    <property type="project" value="InterPro"/>
</dbReference>
<dbReference type="Gene3D" id="1.10.630.10">
    <property type="entry name" value="Cytochrome P450"/>
    <property type="match status" value="1"/>
</dbReference>
<dbReference type="InterPro" id="IPR036396">
    <property type="entry name" value="Cyt_P450_sf"/>
</dbReference>
<dbReference type="GO" id="GO:0004497">
    <property type="term" value="F:monooxygenase activity"/>
    <property type="evidence" value="ECO:0007669"/>
    <property type="project" value="InterPro"/>
</dbReference>
<gene>
    <name evidence="1" type="ORF">GNF79_18350</name>
</gene>
<evidence type="ECO:0000313" key="2">
    <source>
        <dbReference type="Proteomes" id="UP001291306"/>
    </source>
</evidence>
<evidence type="ECO:0000313" key="1">
    <source>
        <dbReference type="EMBL" id="MDZ5000984.1"/>
    </source>
</evidence>
<sequence>MLIKSQVPHDKGLDNTLDLLQEGYLFIINRVNQYQSDIFETHLLGEKVICISGEEAAKVFYNPELFYRKGVTPKRVQKTLFGGGAIQSMDGKVHIHRKQLLMSLMTPSYQNQLAKLVMEKLQS</sequence>
<name>A0AAW9IAG5_CLOPF</name>
<dbReference type="EMBL" id="WNVC01000889">
    <property type="protein sequence ID" value="MDZ5000984.1"/>
    <property type="molecule type" value="Genomic_DNA"/>
</dbReference>
<dbReference type="AlphaFoldDB" id="A0AAW9IAG5"/>
<protein>
    <submittedName>
        <fullName evidence="1">Cytochrome P450</fullName>
    </submittedName>
</protein>
<reference evidence="1" key="1">
    <citation type="submission" date="2019-11" db="EMBL/GenBank/DDBJ databases">
        <title>Characterization of Clostridium perfringens isolates from swine manure treated agricultural soils.</title>
        <authorList>
            <person name="Wushke S.T."/>
        </authorList>
    </citation>
    <scope>NUCLEOTIDE SEQUENCE</scope>
    <source>
        <strain evidence="1">X26</strain>
    </source>
</reference>
<accession>A0AAW9IAG5</accession>
<dbReference type="GO" id="GO:0020037">
    <property type="term" value="F:heme binding"/>
    <property type="evidence" value="ECO:0007669"/>
    <property type="project" value="InterPro"/>
</dbReference>
<dbReference type="SUPFAM" id="SSF48264">
    <property type="entry name" value="Cytochrome P450"/>
    <property type="match status" value="1"/>
</dbReference>
<comment type="caution">
    <text evidence="1">The sequence shown here is derived from an EMBL/GenBank/DDBJ whole genome shotgun (WGS) entry which is preliminary data.</text>
</comment>
<organism evidence="1 2">
    <name type="scientific">Clostridium perfringens</name>
    <dbReference type="NCBI Taxonomy" id="1502"/>
    <lineage>
        <taxon>Bacteria</taxon>
        <taxon>Bacillati</taxon>
        <taxon>Bacillota</taxon>
        <taxon>Clostridia</taxon>
        <taxon>Eubacteriales</taxon>
        <taxon>Clostridiaceae</taxon>
        <taxon>Clostridium</taxon>
    </lineage>
</organism>
<proteinExistence type="predicted"/>
<dbReference type="Proteomes" id="UP001291306">
    <property type="component" value="Unassembled WGS sequence"/>
</dbReference>